<protein>
    <recommendedName>
        <fullName evidence="3">F-box domain-containing protein</fullName>
    </recommendedName>
</protein>
<evidence type="ECO:0008006" key="3">
    <source>
        <dbReference type="Google" id="ProtNLM"/>
    </source>
</evidence>
<dbReference type="OrthoDB" id="3509418at2759"/>
<comment type="caution">
    <text evidence="1">The sequence shown here is derived from an EMBL/GenBank/DDBJ whole genome shotgun (WGS) entry which is preliminary data.</text>
</comment>
<organism evidence="1 2">
    <name type="scientific">Monilinia laxa</name>
    <name type="common">Brown rot fungus</name>
    <name type="synonym">Sclerotinia laxa</name>
    <dbReference type="NCBI Taxonomy" id="61186"/>
    <lineage>
        <taxon>Eukaryota</taxon>
        <taxon>Fungi</taxon>
        <taxon>Dikarya</taxon>
        <taxon>Ascomycota</taxon>
        <taxon>Pezizomycotina</taxon>
        <taxon>Leotiomycetes</taxon>
        <taxon>Helotiales</taxon>
        <taxon>Sclerotiniaceae</taxon>
        <taxon>Monilinia</taxon>
    </lineage>
</organism>
<keyword evidence="2" id="KW-1185">Reference proteome</keyword>
<dbReference type="Proteomes" id="UP000326757">
    <property type="component" value="Unassembled WGS sequence"/>
</dbReference>
<accession>A0A5N6K032</accession>
<sequence length="388" mass="45627">MQCSNVEFLLAEFLHRTPQYRGFAILSSIHRFSALEIEESDQEIEDEPLIEHESPIKWRHKRPPKPYHRYLPSQKEYFIKKPPFLRIPRELRWMIFDALVASISEIEISPSTVDSFHALRLTTKGLREEVKGWAKTRPDIVNDFPYGYYIPSQTTFVLKIDHRWKKLVKQKMVSGSHVTFNESKKRNKTLRGIKTKGIDYITREQAWRSFCRTRQPQKVANVGLKFEISLSNEFESTRFFGSIPQEELFITLSEANWYVGCPWASMRLYIRGSLDQIISMESRVTEFRECIQAIQKAEFDKETWELFCHSYFPEKDYDSMVYPTNMMYWEDERRTIYKTSKSGAITYEFGGLVMEFEAKSAEDMRRGPVQSQSSIQPAADNLHVGPCL</sequence>
<evidence type="ECO:0000313" key="2">
    <source>
        <dbReference type="Proteomes" id="UP000326757"/>
    </source>
</evidence>
<dbReference type="EMBL" id="VIGI01000010">
    <property type="protein sequence ID" value="KAB8295156.1"/>
    <property type="molecule type" value="Genomic_DNA"/>
</dbReference>
<dbReference type="AlphaFoldDB" id="A0A5N6K032"/>
<name>A0A5N6K032_MONLA</name>
<reference evidence="1 2" key="1">
    <citation type="submission" date="2019-06" db="EMBL/GenBank/DDBJ databases">
        <title>Genome Sequence of the Brown Rot Fungal Pathogen Monilinia laxa.</title>
        <authorList>
            <person name="De Miccolis Angelini R.M."/>
            <person name="Landi L."/>
            <person name="Abate D."/>
            <person name="Pollastro S."/>
            <person name="Romanazzi G."/>
            <person name="Faretra F."/>
        </authorList>
    </citation>
    <scope>NUCLEOTIDE SEQUENCE [LARGE SCALE GENOMIC DNA]</scope>
    <source>
        <strain evidence="1 2">Mlax316</strain>
    </source>
</reference>
<evidence type="ECO:0000313" key="1">
    <source>
        <dbReference type="EMBL" id="KAB8295156.1"/>
    </source>
</evidence>
<proteinExistence type="predicted"/>
<gene>
    <name evidence="1" type="ORF">EYC80_007085</name>
</gene>